<dbReference type="EMBL" id="FN554973">
    <property type="protein sequence ID" value="CBH15828.1"/>
    <property type="molecule type" value="Genomic_DNA"/>
</dbReference>
<accession>D0A3I4</accession>
<reference evidence="3" key="1">
    <citation type="journal article" date="2010" name="PLoS Negl. Trop. Dis.">
        <title>The genome sequence of Trypanosoma brucei gambiense, causative agent of chronic human african trypanosomiasis.</title>
        <authorList>
            <person name="Jackson A.P."/>
            <person name="Sanders M."/>
            <person name="Berry A."/>
            <person name="McQuillan J."/>
            <person name="Aslett M.A."/>
            <person name="Quail M.A."/>
            <person name="Chukualim B."/>
            <person name="Capewell P."/>
            <person name="MacLeod A."/>
            <person name="Melville S.E."/>
            <person name="Gibson W."/>
            <person name="Barry J.D."/>
            <person name="Berriman M."/>
            <person name="Hertz-Fowler C."/>
        </authorList>
    </citation>
    <scope>NUCLEOTIDE SEQUENCE [LARGE SCALE GENOMIC DNA]</scope>
    <source>
        <strain evidence="3">MHOM/CI/86/DAL972</strain>
    </source>
</reference>
<name>D0A3I4_TRYB9</name>
<sequence length="109" mass="12479">MQHQPNRRAIRRRPIATKQQPGNLTLRLRKQNYPSFGDGTGVRHESVKVERRQPTSMTENRHGAASPAHPQSSKANTAPQQQVPIKGSNKHLFLQFSILFQNTLRFIQM</sequence>
<protein>
    <submittedName>
        <fullName evidence="2">Uncharacterized protein</fullName>
    </submittedName>
</protein>
<feature type="region of interest" description="Disordered" evidence="1">
    <location>
        <begin position="1"/>
        <end position="84"/>
    </location>
</feature>
<proteinExistence type="predicted"/>
<feature type="compositionally biased region" description="Basic residues" evidence="1">
    <location>
        <begin position="1"/>
        <end position="15"/>
    </location>
</feature>
<dbReference type="RefSeq" id="XP_011778092.1">
    <property type="nucleotide sequence ID" value="XM_011779790.1"/>
</dbReference>
<gene>
    <name evidence="2" type="ORF">TbgDal_X9190</name>
</gene>
<dbReference type="KEGG" id="tbg:TbgDal_X9190"/>
<dbReference type="AlphaFoldDB" id="D0A3I4"/>
<feature type="compositionally biased region" description="Basic and acidic residues" evidence="1">
    <location>
        <begin position="41"/>
        <end position="53"/>
    </location>
</feature>
<evidence type="ECO:0000313" key="3">
    <source>
        <dbReference type="Proteomes" id="UP000002316"/>
    </source>
</evidence>
<feature type="compositionally biased region" description="Polar residues" evidence="1">
    <location>
        <begin position="69"/>
        <end position="83"/>
    </location>
</feature>
<evidence type="ECO:0000256" key="1">
    <source>
        <dbReference type="SAM" id="MobiDB-lite"/>
    </source>
</evidence>
<dbReference type="GeneID" id="23866042"/>
<organism evidence="2 3">
    <name type="scientific">Trypanosoma brucei gambiense (strain MHOM/CI/86/DAL972)</name>
    <dbReference type="NCBI Taxonomy" id="679716"/>
    <lineage>
        <taxon>Eukaryota</taxon>
        <taxon>Discoba</taxon>
        <taxon>Euglenozoa</taxon>
        <taxon>Kinetoplastea</taxon>
        <taxon>Metakinetoplastina</taxon>
        <taxon>Trypanosomatida</taxon>
        <taxon>Trypanosomatidae</taxon>
        <taxon>Trypanosoma</taxon>
    </lineage>
</organism>
<evidence type="ECO:0000313" key="2">
    <source>
        <dbReference type="EMBL" id="CBH15828.1"/>
    </source>
</evidence>
<dbReference type="Proteomes" id="UP000002316">
    <property type="component" value="Chromosome 10"/>
</dbReference>